<dbReference type="KEGG" id="amr:AM1_A0083"/>
<gene>
    <name evidence="3" type="ordered locus">AM1_A0083</name>
</gene>
<reference evidence="3 4" key="1">
    <citation type="journal article" date="2008" name="Proc. Natl. Acad. Sci. U.S.A.">
        <title>Niche adaptation and genome expansion in the chlorophyll d-producing cyanobacterium Acaryochloris marina.</title>
        <authorList>
            <person name="Swingley W.D."/>
            <person name="Chen M."/>
            <person name="Cheung P.C."/>
            <person name="Conrad A.L."/>
            <person name="Dejesa L.C."/>
            <person name="Hao J."/>
            <person name="Honchak B.M."/>
            <person name="Karbach L.E."/>
            <person name="Kurdoglu A."/>
            <person name="Lahiri S."/>
            <person name="Mastrian S.D."/>
            <person name="Miyashita H."/>
            <person name="Page L."/>
            <person name="Ramakrishna P."/>
            <person name="Satoh S."/>
            <person name="Sattley W.M."/>
            <person name="Shimada Y."/>
            <person name="Taylor H.L."/>
            <person name="Tomo T."/>
            <person name="Tsuchiya T."/>
            <person name="Wang Z.T."/>
            <person name="Raymond J."/>
            <person name="Mimuro M."/>
            <person name="Blankenship R.E."/>
            <person name="Touchman J.W."/>
        </authorList>
    </citation>
    <scope>NUCLEOTIDE SEQUENCE [LARGE SCALE GENOMIC DNA]</scope>
    <source>
        <strain evidence="4">MBIC 11017</strain>
        <plasmid evidence="4">Plasmid pREB1</plasmid>
    </source>
</reference>
<proteinExistence type="predicted"/>
<dbReference type="Proteomes" id="UP000000268">
    <property type="component" value="Plasmid pREB1"/>
</dbReference>
<geneLocation type="plasmid" evidence="3 4">
    <name>pREB1</name>
</geneLocation>
<dbReference type="HOGENOM" id="CLU_1691640_0_0_3"/>
<keyword evidence="4" id="KW-1185">Reference proteome</keyword>
<dbReference type="Pfam" id="PF14353">
    <property type="entry name" value="CpXC"/>
    <property type="match status" value="1"/>
</dbReference>
<evidence type="ECO:0000259" key="2">
    <source>
        <dbReference type="Pfam" id="PF14353"/>
    </source>
</evidence>
<dbReference type="InterPro" id="IPR025682">
    <property type="entry name" value="CpXC_dom"/>
</dbReference>
<organism evidence="3 4">
    <name type="scientific">Acaryochloris marina (strain MBIC 11017)</name>
    <dbReference type="NCBI Taxonomy" id="329726"/>
    <lineage>
        <taxon>Bacteria</taxon>
        <taxon>Bacillati</taxon>
        <taxon>Cyanobacteriota</taxon>
        <taxon>Cyanophyceae</taxon>
        <taxon>Acaryochloridales</taxon>
        <taxon>Acaryochloridaceae</taxon>
        <taxon>Acaryochloris</taxon>
    </lineage>
</organism>
<accession>A8ZK92</accession>
<evidence type="ECO:0000313" key="3">
    <source>
        <dbReference type="EMBL" id="ABW31592.1"/>
    </source>
</evidence>
<dbReference type="OrthoDB" id="163610at2"/>
<dbReference type="AlphaFoldDB" id="A8ZK92"/>
<feature type="domain" description="CpXC" evidence="2">
    <location>
        <begin position="30"/>
        <end position="123"/>
    </location>
</feature>
<name>A8ZK92_ACAM1</name>
<dbReference type="EMBL" id="CP000838">
    <property type="protein sequence ID" value="ABW31592.1"/>
    <property type="molecule type" value="Genomic_DNA"/>
</dbReference>
<feature type="region of interest" description="Disordered" evidence="1">
    <location>
        <begin position="1"/>
        <end position="20"/>
    </location>
</feature>
<evidence type="ECO:0000313" key="4">
    <source>
        <dbReference type="Proteomes" id="UP000000268"/>
    </source>
</evidence>
<evidence type="ECO:0000256" key="1">
    <source>
        <dbReference type="SAM" id="MobiDB-lite"/>
    </source>
</evidence>
<sequence length="155" mass="18169">MMSEIDQEDTQNNSPKKRSLEHSYSKFTDVECPHCHQSVRVNVWWIVDQSTQPDLIQKIVEGSFKTHPCPKCTQLIPEVDQPLLIYRPRQQQPLLFAPALKTTLAEDQTHTLQHLVQHLLETLDSSDDDWIMEGLKRIRWNQLLMIYSEAELSFE</sequence>
<protein>
    <recommendedName>
        <fullName evidence="2">CpXC domain-containing protein</fullName>
    </recommendedName>
</protein>
<keyword evidence="3" id="KW-0614">Plasmid</keyword>